<organism evidence="9 10">
    <name type="scientific">Propionispora vibrioides</name>
    <dbReference type="NCBI Taxonomy" id="112903"/>
    <lineage>
        <taxon>Bacteria</taxon>
        <taxon>Bacillati</taxon>
        <taxon>Bacillota</taxon>
        <taxon>Negativicutes</taxon>
        <taxon>Selenomonadales</taxon>
        <taxon>Sporomusaceae</taxon>
        <taxon>Propionispora</taxon>
    </lineage>
</organism>
<evidence type="ECO:0000256" key="4">
    <source>
        <dbReference type="ARBA" id="ARBA00022801"/>
    </source>
</evidence>
<protein>
    <submittedName>
        <fullName evidence="9">Serine phosphatase RsbU, regulator of sigma subunit</fullName>
    </submittedName>
</protein>
<feature type="domain" description="HAMP" evidence="8">
    <location>
        <begin position="375"/>
        <end position="427"/>
    </location>
</feature>
<dbReference type="GO" id="GO:0007165">
    <property type="term" value="P:signal transduction"/>
    <property type="evidence" value="ECO:0007669"/>
    <property type="project" value="InterPro"/>
</dbReference>
<accession>A0A1H8VE53</accession>
<dbReference type="STRING" id="112903.SAMN04490178_11142"/>
<dbReference type="SUPFAM" id="SSF103190">
    <property type="entry name" value="Sensory domain-like"/>
    <property type="match status" value="1"/>
</dbReference>
<dbReference type="Pfam" id="PF07228">
    <property type="entry name" value="SpoIIE"/>
    <property type="match status" value="1"/>
</dbReference>
<evidence type="ECO:0000259" key="8">
    <source>
        <dbReference type="PROSITE" id="PS50885"/>
    </source>
</evidence>
<dbReference type="InterPro" id="IPR003660">
    <property type="entry name" value="HAMP_dom"/>
</dbReference>
<dbReference type="AlphaFoldDB" id="A0A1H8VE53"/>
<keyword evidence="5 7" id="KW-1133">Transmembrane helix</keyword>
<evidence type="ECO:0000313" key="10">
    <source>
        <dbReference type="Proteomes" id="UP000198847"/>
    </source>
</evidence>
<evidence type="ECO:0000256" key="3">
    <source>
        <dbReference type="ARBA" id="ARBA00022692"/>
    </source>
</evidence>
<reference evidence="9 10" key="1">
    <citation type="submission" date="2016-10" db="EMBL/GenBank/DDBJ databases">
        <authorList>
            <person name="de Groot N.N."/>
        </authorList>
    </citation>
    <scope>NUCLEOTIDE SEQUENCE [LARGE SCALE GENOMIC DNA]</scope>
    <source>
        <strain evidence="9 10">DSM 13305</strain>
    </source>
</reference>
<dbReference type="CDD" id="cd06225">
    <property type="entry name" value="HAMP"/>
    <property type="match status" value="1"/>
</dbReference>
<evidence type="ECO:0000256" key="6">
    <source>
        <dbReference type="ARBA" id="ARBA00023136"/>
    </source>
</evidence>
<name>A0A1H8VE53_9FIRM</name>
<keyword evidence="10" id="KW-1185">Reference proteome</keyword>
<dbReference type="Gene3D" id="6.10.340.10">
    <property type="match status" value="1"/>
</dbReference>
<dbReference type="Pfam" id="PF02743">
    <property type="entry name" value="dCache_1"/>
    <property type="match status" value="1"/>
</dbReference>
<dbReference type="SUPFAM" id="SSF81606">
    <property type="entry name" value="PP2C-like"/>
    <property type="match status" value="1"/>
</dbReference>
<dbReference type="EMBL" id="FODY01000011">
    <property type="protein sequence ID" value="SEP13722.1"/>
    <property type="molecule type" value="Genomic_DNA"/>
</dbReference>
<dbReference type="PANTHER" id="PTHR43156:SF2">
    <property type="entry name" value="STAGE II SPORULATION PROTEIN E"/>
    <property type="match status" value="1"/>
</dbReference>
<evidence type="ECO:0000256" key="1">
    <source>
        <dbReference type="ARBA" id="ARBA00004651"/>
    </source>
</evidence>
<dbReference type="Gene3D" id="3.30.450.20">
    <property type="entry name" value="PAS domain"/>
    <property type="match status" value="1"/>
</dbReference>
<proteinExistence type="predicted"/>
<evidence type="ECO:0000256" key="5">
    <source>
        <dbReference type="ARBA" id="ARBA00022989"/>
    </source>
</evidence>
<dbReference type="SMART" id="SM00331">
    <property type="entry name" value="PP2C_SIG"/>
    <property type="match status" value="1"/>
</dbReference>
<dbReference type="InterPro" id="IPR029151">
    <property type="entry name" value="Sensor-like_sf"/>
</dbReference>
<dbReference type="InterPro" id="IPR033479">
    <property type="entry name" value="dCache_1"/>
</dbReference>
<keyword evidence="6 7" id="KW-0472">Membrane</keyword>
<keyword evidence="2" id="KW-1003">Cell membrane</keyword>
<dbReference type="OrthoDB" id="311592at2"/>
<dbReference type="RefSeq" id="WP_091746780.1">
    <property type="nucleotide sequence ID" value="NZ_FODY01000011.1"/>
</dbReference>
<dbReference type="SUPFAM" id="SSF158472">
    <property type="entry name" value="HAMP domain-like"/>
    <property type="match status" value="1"/>
</dbReference>
<dbReference type="Pfam" id="PF00672">
    <property type="entry name" value="HAMP"/>
    <property type="match status" value="1"/>
</dbReference>
<sequence>MSNPKVRQSENNQFALRQVLVRGWRRLSLRQVFFLPFAVQFVIATAIISFVLLHGGQLSVNFVVDELRRQTLERVHEQLDSRMREPMSLNRLQAEAWHSGQLDLRQPSVRNRYFVSLLRAFPEVNMTFVGLPDGSFYGARRIDDGQIQAVSSDRTTGGSSWFYSVNGQGDAVEWKEQYVQLDVRTRPWFEAAAGAGHPVFSGIYRGVLSREPIIAAVYPLYNETGALQAVFGANYTLSWLEVLLDKLAIGPAGQVFVTDEDGRLVAASVMAETFFVQHGKIERIQAINADNLVLRTAARFLAARQEAAAVEFDLDGRHYLVNMAPFQEYGLNWKTYVVLDSGVFLGGIKQALGYTVLIIFLAMLLFLALSAWTSRWITRPILRLNDASRELAAGRYQPVPDDDRQDELGQLSRSFNRTARQLTDLVGQLEARVAERTHDLELRTETEQAMRQRLFAELSKAGKVQRGLLPAPIEENRLSIQSIYEPCMLVSGDAYDYQWRGEEVLRGYLIDVMGHGAATALQTAAIQVMIREITAAGMSLEEGIRTLNQRVGRYLDEDLLVAAFFFELDFAARELRYAAAGITEFYLAAASGHGRIITEGMFLGISEQPDFEVKSQPVQPGDRFCFYTDGIAEVLPENFLLPAGEPFEVFCGHFRELAEAGVQRDDVTAVCLEVKG</sequence>
<dbReference type="GO" id="GO:0005886">
    <property type="term" value="C:plasma membrane"/>
    <property type="evidence" value="ECO:0007669"/>
    <property type="project" value="UniProtKB-SubCell"/>
</dbReference>
<dbReference type="PROSITE" id="PS50885">
    <property type="entry name" value="HAMP"/>
    <property type="match status" value="1"/>
</dbReference>
<dbReference type="Gene3D" id="3.60.40.10">
    <property type="entry name" value="PPM-type phosphatase domain"/>
    <property type="match status" value="1"/>
</dbReference>
<feature type="transmembrane region" description="Helical" evidence="7">
    <location>
        <begin position="32"/>
        <end position="53"/>
    </location>
</feature>
<feature type="transmembrane region" description="Helical" evidence="7">
    <location>
        <begin position="351"/>
        <end position="373"/>
    </location>
</feature>
<dbReference type="InterPro" id="IPR052016">
    <property type="entry name" value="Bact_Sigma-Reg"/>
</dbReference>
<evidence type="ECO:0000256" key="2">
    <source>
        <dbReference type="ARBA" id="ARBA00022475"/>
    </source>
</evidence>
<evidence type="ECO:0000313" key="9">
    <source>
        <dbReference type="EMBL" id="SEP13722.1"/>
    </source>
</evidence>
<dbReference type="GO" id="GO:0016791">
    <property type="term" value="F:phosphatase activity"/>
    <property type="evidence" value="ECO:0007669"/>
    <property type="project" value="TreeGrafter"/>
</dbReference>
<dbReference type="InterPro" id="IPR036457">
    <property type="entry name" value="PPM-type-like_dom_sf"/>
</dbReference>
<evidence type="ECO:0000256" key="7">
    <source>
        <dbReference type="SAM" id="Phobius"/>
    </source>
</evidence>
<dbReference type="InterPro" id="IPR001932">
    <property type="entry name" value="PPM-type_phosphatase-like_dom"/>
</dbReference>
<dbReference type="PANTHER" id="PTHR43156">
    <property type="entry name" value="STAGE II SPORULATION PROTEIN E-RELATED"/>
    <property type="match status" value="1"/>
</dbReference>
<dbReference type="SMART" id="SM00304">
    <property type="entry name" value="HAMP"/>
    <property type="match status" value="1"/>
</dbReference>
<keyword evidence="4" id="KW-0378">Hydrolase</keyword>
<keyword evidence="3 7" id="KW-0812">Transmembrane</keyword>
<comment type="subcellular location">
    <subcellularLocation>
        <location evidence="1">Cell membrane</location>
        <topology evidence="1">Multi-pass membrane protein</topology>
    </subcellularLocation>
</comment>
<gene>
    <name evidence="9" type="ORF">SAMN04490178_11142</name>
</gene>
<dbReference type="Proteomes" id="UP000198847">
    <property type="component" value="Unassembled WGS sequence"/>
</dbReference>